<protein>
    <submittedName>
        <fullName evidence="3">Uncharacterized protein</fullName>
    </submittedName>
</protein>
<evidence type="ECO:0000313" key="3">
    <source>
        <dbReference type="EMBL" id="GBG06723.1"/>
    </source>
</evidence>
<organism evidence="3 4">
    <name type="scientific">Paenibacillus agaridevorans</name>
    <dbReference type="NCBI Taxonomy" id="171404"/>
    <lineage>
        <taxon>Bacteria</taxon>
        <taxon>Bacillati</taxon>
        <taxon>Bacillota</taxon>
        <taxon>Bacilli</taxon>
        <taxon>Bacillales</taxon>
        <taxon>Paenibacillaceae</taxon>
        <taxon>Paenibacillus</taxon>
    </lineage>
</organism>
<keyword evidence="4" id="KW-1185">Reference proteome</keyword>
<comment type="caution">
    <text evidence="3">The sequence shown here is derived from an EMBL/GenBank/DDBJ whole genome shotgun (WGS) entry which is preliminary data.</text>
</comment>
<feature type="transmembrane region" description="Helical" evidence="2">
    <location>
        <begin position="16"/>
        <end position="36"/>
    </location>
</feature>
<keyword evidence="1" id="KW-0175">Coiled coil</keyword>
<proteinExistence type="predicted"/>
<accession>A0A2R5ESH4</accession>
<gene>
    <name evidence="3" type="ORF">PAT3040_01256</name>
</gene>
<feature type="coiled-coil region" evidence="1">
    <location>
        <begin position="274"/>
        <end position="301"/>
    </location>
</feature>
<keyword evidence="2" id="KW-1133">Transmembrane helix</keyword>
<reference evidence="3 4" key="1">
    <citation type="submission" date="2017-08" db="EMBL/GenBank/DDBJ databases">
        <title>Substantial Increase in Enzyme Production by Combined Drug-Resistance Mutations in Paenibacillus agaridevorans.</title>
        <authorList>
            <person name="Tanaka Y."/>
            <person name="Funane K."/>
            <person name="Hosaka T."/>
            <person name="Shiwa Y."/>
            <person name="Fujita N."/>
            <person name="Miyazaki T."/>
            <person name="Yoshikawa H."/>
            <person name="Murakami K."/>
            <person name="Kasahara K."/>
            <person name="Inaoka T."/>
            <person name="Hiraga Y."/>
            <person name="Ochi K."/>
        </authorList>
    </citation>
    <scope>NUCLEOTIDE SEQUENCE [LARGE SCALE GENOMIC DNA]</scope>
    <source>
        <strain evidence="3 4">T-3040</strain>
    </source>
</reference>
<evidence type="ECO:0000256" key="1">
    <source>
        <dbReference type="SAM" id="Coils"/>
    </source>
</evidence>
<evidence type="ECO:0000256" key="2">
    <source>
        <dbReference type="SAM" id="Phobius"/>
    </source>
</evidence>
<evidence type="ECO:0000313" key="4">
    <source>
        <dbReference type="Proteomes" id="UP000245202"/>
    </source>
</evidence>
<sequence>MRHTIWRYLINGEDGTITIFAVIVLSSLLLFFGTLIDYARIAAMGLTSENAARTGVRSVLSAYDSWLYERYGLFGRGGSEGEEIFREVLEGSRGEEAAAGGFGLVRTRLEDAKLHTSHVLGDHDVFARQVLEEMKYKAPVDMTLEVVAKLVPLGDSLRQSGETFHTLDELRKLYEKREKLLEDVLLLQEQAADIVAESEALPLVPAGKAALKLGSNSVHNGTVQSLLERFAAYARQVGQDGGADEPENGNEIASFEKEAASLAGQIRSASAALEQKHAELLSRARRQLEQAKAVNDEMIRINSRTVPPSGYDGVRGKDVPGAEPYPDAGTAASELEEVRSSGDKLIRNEGWWSSYRQELGDQETSGKGIVSEVEQLLSRLSIAMASPGSAAATRLLNDGVTEIQLAVQHYESVYAGQASLLAKRKTELADADMKKQLKETEAKTAAAWQNAGRLLNGLASMRDLPEHRELFQSVKSRYEDSLLFNQKQQEDGDNAGTGWSQAKDANQAVERSTGQMEGLFAGMSDMLAKSRDMFYYGEYASDRFSHFAPQQLLDLIENGDIEGVAEAASFHNQELEYWLYGFHDPIGNLIAAYGELFGVRLAVRTMEGLIVSKNLGHPLLILSGAILYGLEKTAEDMLSFARKGSAPLSKYAKVELGYLDYLRLFALLHGGKEEERLSRMIAVIEQNSDLVLAQVPSGVTGEASISIKLWFLPGATKLIGRLGLLRGRVNDGRFESSETVGWSY</sequence>
<dbReference type="Proteomes" id="UP000245202">
    <property type="component" value="Unassembled WGS sequence"/>
</dbReference>
<name>A0A2R5ESH4_9BACL</name>
<dbReference type="RefSeq" id="WP_108991921.1">
    <property type="nucleotide sequence ID" value="NZ_BDQX01000054.1"/>
</dbReference>
<keyword evidence="2" id="KW-0472">Membrane</keyword>
<dbReference type="AlphaFoldDB" id="A0A2R5ESH4"/>
<dbReference type="EMBL" id="BDQX01000054">
    <property type="protein sequence ID" value="GBG06723.1"/>
    <property type="molecule type" value="Genomic_DNA"/>
</dbReference>
<keyword evidence="2" id="KW-0812">Transmembrane</keyword>